<proteinExistence type="predicted"/>
<evidence type="ECO:0000313" key="2">
    <source>
        <dbReference type="Proteomes" id="UP001303046"/>
    </source>
</evidence>
<evidence type="ECO:0000313" key="1">
    <source>
        <dbReference type="EMBL" id="KAK6757080.1"/>
    </source>
</evidence>
<dbReference type="Proteomes" id="UP001303046">
    <property type="component" value="Unassembled WGS sequence"/>
</dbReference>
<name>A0ABR1E4A6_NECAM</name>
<reference evidence="1 2" key="1">
    <citation type="submission" date="2023-08" db="EMBL/GenBank/DDBJ databases">
        <title>A Necator americanus chromosomal reference genome.</title>
        <authorList>
            <person name="Ilik V."/>
            <person name="Petrzelkova K.J."/>
            <person name="Pardy F."/>
            <person name="Fuh T."/>
            <person name="Niatou-Singa F.S."/>
            <person name="Gouil Q."/>
            <person name="Baker L."/>
            <person name="Ritchie M.E."/>
            <person name="Jex A.R."/>
            <person name="Gazzola D."/>
            <person name="Li H."/>
            <person name="Toshio Fujiwara R."/>
            <person name="Zhan B."/>
            <person name="Aroian R.V."/>
            <person name="Pafco B."/>
            <person name="Schwarz E.M."/>
        </authorList>
    </citation>
    <scope>NUCLEOTIDE SEQUENCE [LARGE SCALE GENOMIC DNA]</scope>
    <source>
        <strain evidence="1 2">Aroian</strain>
        <tissue evidence="1">Whole animal</tissue>
    </source>
</reference>
<comment type="caution">
    <text evidence="1">The sequence shown here is derived from an EMBL/GenBank/DDBJ whole genome shotgun (WGS) entry which is preliminary data.</text>
</comment>
<organism evidence="1 2">
    <name type="scientific">Necator americanus</name>
    <name type="common">Human hookworm</name>
    <dbReference type="NCBI Taxonomy" id="51031"/>
    <lineage>
        <taxon>Eukaryota</taxon>
        <taxon>Metazoa</taxon>
        <taxon>Ecdysozoa</taxon>
        <taxon>Nematoda</taxon>
        <taxon>Chromadorea</taxon>
        <taxon>Rhabditida</taxon>
        <taxon>Rhabditina</taxon>
        <taxon>Rhabditomorpha</taxon>
        <taxon>Strongyloidea</taxon>
        <taxon>Ancylostomatidae</taxon>
        <taxon>Bunostominae</taxon>
        <taxon>Necator</taxon>
    </lineage>
</organism>
<dbReference type="EMBL" id="JAVFWL010000005">
    <property type="protein sequence ID" value="KAK6757080.1"/>
    <property type="molecule type" value="Genomic_DNA"/>
</dbReference>
<sequence>MQPELESLCNNSYDKRDRDASTQTYVMELNLKWRVVLLKSSANQMATMFCTGPKRTSLTLGTEKLVASDPCTKKRMRHYSTNQRNGARVRLTSQLGHFTAKMSSSLFSRSSKEENLAAPKVQRSSPAKDTITIAKGAIYLIAGNDVELKLWPSKS</sequence>
<keyword evidence="2" id="KW-1185">Reference proteome</keyword>
<accession>A0ABR1E4A6</accession>
<protein>
    <submittedName>
        <fullName evidence="1">Uncharacterized protein</fullName>
    </submittedName>
</protein>
<gene>
    <name evidence="1" type="primary">Necator_chrV.g19900</name>
    <name evidence="1" type="ORF">RB195_015108</name>
</gene>